<dbReference type="GO" id="GO:0042310">
    <property type="term" value="P:vasoconstriction"/>
    <property type="evidence" value="ECO:0007669"/>
    <property type="project" value="InterPro"/>
</dbReference>
<dbReference type="PROSITE" id="PS00237">
    <property type="entry name" value="G_PROTEIN_RECEP_F1_1"/>
    <property type="match status" value="1"/>
</dbReference>
<dbReference type="GO" id="GO:0050795">
    <property type="term" value="P:regulation of behavior"/>
    <property type="evidence" value="ECO:0007669"/>
    <property type="project" value="InterPro"/>
</dbReference>
<evidence type="ECO:0000256" key="13">
    <source>
        <dbReference type="RuleBase" id="RU000688"/>
    </source>
</evidence>
<comment type="subcellular location">
    <subcellularLocation>
        <location evidence="1">Cell membrane</location>
        <topology evidence="1">Multi-pass membrane protein</topology>
    </subcellularLocation>
</comment>
<sequence>MEFENSSLDYFTINGTESSNNSTAPTWSEDMLLGLQVSLSVLLALVTLATVLSNAFVITTIFLTRKLHTPANFLIGSLAVTDLLVSILVMPISILYTVSKTWSLGQIVCDIWLSSDITFCTASILHLCVIALDRYWAITDALEYSKRRTMRRAAMMVGVVWVISISISMPPLFWRQAKAHEELTECVVNTDQISYTLYSTFGAFYVPTVLLIILYGRIYIAARSRIFKTPSSSGKRFTTAQLIQTSAGSSLCSLNSASHQEAHLHSGSTRSGGSPLFMNSVKVKLADSVLERKRLCAARERKATKTLGIILGAFIVCWLPFFVGTLVTAICKECWFHPILFDLFTWLGYLNSLINPVIYTAFNDEFKQAFQKLFKCRRSF</sequence>
<feature type="transmembrane region" description="Helical" evidence="14">
    <location>
        <begin position="75"/>
        <end position="99"/>
    </location>
</feature>
<dbReference type="PRINTS" id="PR01101">
    <property type="entry name" value="5HTRECEPTOR"/>
</dbReference>
<dbReference type="AlphaFoldDB" id="A0A437C3S6"/>
<keyword evidence="10" id="KW-0325">Glycoprotein</keyword>
<keyword evidence="17" id="KW-1185">Reference proteome</keyword>
<protein>
    <recommendedName>
        <fullName evidence="2">5-hydroxytryptamine receptor 1D</fullName>
    </recommendedName>
    <alternativeName>
        <fullName evidence="12">Serotonin receptor 1D</fullName>
    </alternativeName>
</protein>
<dbReference type="GO" id="GO:0045202">
    <property type="term" value="C:synapse"/>
    <property type="evidence" value="ECO:0007669"/>
    <property type="project" value="GOC"/>
</dbReference>
<dbReference type="GO" id="GO:0005886">
    <property type="term" value="C:plasma membrane"/>
    <property type="evidence" value="ECO:0007669"/>
    <property type="project" value="UniProtKB-SubCell"/>
</dbReference>
<evidence type="ECO:0000256" key="1">
    <source>
        <dbReference type="ARBA" id="ARBA00004651"/>
    </source>
</evidence>
<evidence type="ECO:0000259" key="15">
    <source>
        <dbReference type="PROSITE" id="PS50262"/>
    </source>
</evidence>
<dbReference type="Gene3D" id="1.20.1070.10">
    <property type="entry name" value="Rhodopsin 7-helix transmembrane proteins"/>
    <property type="match status" value="1"/>
</dbReference>
<name>A0A437C3S6_ORYJA</name>
<proteinExistence type="inferred from homology"/>
<keyword evidence="8" id="KW-1015">Disulfide bond</keyword>
<dbReference type="GO" id="GO:0004993">
    <property type="term" value="F:G protein-coupled serotonin receptor activity"/>
    <property type="evidence" value="ECO:0007669"/>
    <property type="project" value="InterPro"/>
</dbReference>
<dbReference type="GO" id="GO:0043410">
    <property type="term" value="P:positive regulation of MAPK cascade"/>
    <property type="evidence" value="ECO:0007669"/>
    <property type="project" value="TreeGrafter"/>
</dbReference>
<keyword evidence="6 13" id="KW-0297">G-protein coupled receptor</keyword>
<dbReference type="InterPro" id="IPR000505">
    <property type="entry name" value="5HT1D_rcpt"/>
</dbReference>
<dbReference type="EMBL" id="CM012458">
    <property type="protein sequence ID" value="RVE57317.1"/>
    <property type="molecule type" value="Genomic_DNA"/>
</dbReference>
<evidence type="ECO:0000256" key="12">
    <source>
        <dbReference type="ARBA" id="ARBA00032309"/>
    </source>
</evidence>
<evidence type="ECO:0000256" key="2">
    <source>
        <dbReference type="ARBA" id="ARBA00017604"/>
    </source>
</evidence>
<feature type="transmembrane region" description="Helical" evidence="14">
    <location>
        <begin position="309"/>
        <end position="331"/>
    </location>
</feature>
<dbReference type="GO" id="GO:0006939">
    <property type="term" value="P:smooth muscle contraction"/>
    <property type="evidence" value="ECO:0007669"/>
    <property type="project" value="InterPro"/>
</dbReference>
<dbReference type="InterPro" id="IPR002231">
    <property type="entry name" value="5HT_rcpt"/>
</dbReference>
<keyword evidence="5 14" id="KW-1133">Transmembrane helix</keyword>
<dbReference type="PANTHER" id="PTHR24248:SF196">
    <property type="entry name" value="5-HYDROXYTRYPTAMINE RECEPTOR 1D"/>
    <property type="match status" value="1"/>
</dbReference>
<evidence type="ECO:0000256" key="5">
    <source>
        <dbReference type="ARBA" id="ARBA00022989"/>
    </source>
</evidence>
<dbReference type="Proteomes" id="UP000283210">
    <property type="component" value="Chromosome 22"/>
</dbReference>
<organism evidence="16 17">
    <name type="scientific">Oryzias javanicus</name>
    <name type="common">Javanese ricefish</name>
    <name type="synonym">Aplocheilus javanicus</name>
    <dbReference type="NCBI Taxonomy" id="123683"/>
    <lineage>
        <taxon>Eukaryota</taxon>
        <taxon>Metazoa</taxon>
        <taxon>Chordata</taxon>
        <taxon>Craniata</taxon>
        <taxon>Vertebrata</taxon>
        <taxon>Euteleostomi</taxon>
        <taxon>Actinopterygii</taxon>
        <taxon>Neopterygii</taxon>
        <taxon>Teleostei</taxon>
        <taxon>Neoteleostei</taxon>
        <taxon>Acanthomorphata</taxon>
        <taxon>Ovalentaria</taxon>
        <taxon>Atherinomorphae</taxon>
        <taxon>Beloniformes</taxon>
        <taxon>Adrianichthyidae</taxon>
        <taxon>Oryziinae</taxon>
        <taxon>Oryzias</taxon>
    </lineage>
</organism>
<dbReference type="InterPro" id="IPR017452">
    <property type="entry name" value="GPCR_Rhodpsn_7TM"/>
</dbReference>
<feature type="transmembrane region" description="Helical" evidence="14">
    <location>
        <begin position="153"/>
        <end position="173"/>
    </location>
</feature>
<feature type="transmembrane region" description="Helical" evidence="14">
    <location>
        <begin position="37"/>
        <end position="63"/>
    </location>
</feature>
<keyword evidence="4 13" id="KW-0812">Transmembrane</keyword>
<dbReference type="Pfam" id="PF00001">
    <property type="entry name" value="7tm_1"/>
    <property type="match status" value="1"/>
</dbReference>
<dbReference type="GO" id="GO:0071880">
    <property type="term" value="P:adenylate cyclase-activating adrenergic receptor signaling pathway"/>
    <property type="evidence" value="ECO:0007669"/>
    <property type="project" value="TreeGrafter"/>
</dbReference>
<evidence type="ECO:0000313" key="16">
    <source>
        <dbReference type="EMBL" id="RVE57317.1"/>
    </source>
</evidence>
<dbReference type="OMA" id="VWMISIS"/>
<evidence type="ECO:0000256" key="7">
    <source>
        <dbReference type="ARBA" id="ARBA00023136"/>
    </source>
</evidence>
<keyword evidence="3" id="KW-1003">Cell membrane</keyword>
<dbReference type="SMART" id="SM01381">
    <property type="entry name" value="7TM_GPCR_Srsx"/>
    <property type="match status" value="1"/>
</dbReference>
<keyword evidence="11 13" id="KW-0807">Transducer</keyword>
<feature type="transmembrane region" description="Helical" evidence="14">
    <location>
        <begin position="343"/>
        <end position="362"/>
    </location>
</feature>
<keyword evidence="7 14" id="KW-0472">Membrane</keyword>
<gene>
    <name evidence="16" type="ORF">OJAV_G00215030</name>
</gene>
<evidence type="ECO:0000256" key="10">
    <source>
        <dbReference type="ARBA" id="ARBA00023180"/>
    </source>
</evidence>
<dbReference type="GO" id="GO:0040012">
    <property type="term" value="P:regulation of locomotion"/>
    <property type="evidence" value="ECO:0007669"/>
    <property type="project" value="InterPro"/>
</dbReference>
<reference evidence="16 17" key="2">
    <citation type="submission" date="2019-01" db="EMBL/GenBank/DDBJ databases">
        <title>A chromosome length genome reference of the Java medaka (oryzias javanicus).</title>
        <authorList>
            <person name="Herpin A."/>
            <person name="Takehana Y."/>
            <person name="Naruse K."/>
            <person name="Ansai S."/>
            <person name="Kawaguchi M."/>
        </authorList>
    </citation>
    <scope>NUCLEOTIDE SEQUENCE [LARGE SCALE GENOMIC DNA]</scope>
    <source>
        <strain evidence="16">RS831</strain>
        <tissue evidence="16">Whole body</tissue>
    </source>
</reference>
<evidence type="ECO:0000313" key="17">
    <source>
        <dbReference type="Proteomes" id="UP000283210"/>
    </source>
</evidence>
<evidence type="ECO:0000256" key="6">
    <source>
        <dbReference type="ARBA" id="ARBA00023040"/>
    </source>
</evidence>
<dbReference type="OrthoDB" id="5956310at2759"/>
<evidence type="ECO:0000256" key="11">
    <source>
        <dbReference type="ARBA" id="ARBA00023224"/>
    </source>
</evidence>
<keyword evidence="9 13" id="KW-0675">Receptor</keyword>
<feature type="transmembrane region" description="Helical" evidence="14">
    <location>
        <begin position="193"/>
        <end position="215"/>
    </location>
</feature>
<accession>A0A437C3S6</accession>
<dbReference type="CDD" id="cd15333">
    <property type="entry name" value="7tmA_5-HT1B_1D"/>
    <property type="match status" value="1"/>
</dbReference>
<dbReference type="PRINTS" id="PR00514">
    <property type="entry name" value="5HT1DRECEPTR"/>
</dbReference>
<dbReference type="PROSITE" id="PS50262">
    <property type="entry name" value="G_PROTEIN_RECEP_F1_2"/>
    <property type="match status" value="1"/>
</dbReference>
<dbReference type="PANTHER" id="PTHR24248">
    <property type="entry name" value="ADRENERGIC RECEPTOR-RELATED G-PROTEIN COUPLED RECEPTOR"/>
    <property type="match status" value="1"/>
</dbReference>
<feature type="domain" description="G-protein coupled receptors family 1 profile" evidence="15">
    <location>
        <begin position="53"/>
        <end position="359"/>
    </location>
</feature>
<evidence type="ECO:0000256" key="14">
    <source>
        <dbReference type="SAM" id="Phobius"/>
    </source>
</evidence>
<dbReference type="PRINTS" id="PR00237">
    <property type="entry name" value="GPCRRHODOPSN"/>
</dbReference>
<dbReference type="InterPro" id="IPR000276">
    <property type="entry name" value="GPCR_Rhodpsn"/>
</dbReference>
<reference evidence="16 17" key="1">
    <citation type="submission" date="2018-11" db="EMBL/GenBank/DDBJ databases">
        <authorList>
            <person name="Lopez-Roques C."/>
            <person name="Donnadieu C."/>
            <person name="Bouchez O."/>
            <person name="Klopp C."/>
            <person name="Cabau C."/>
            <person name="Zahm M."/>
        </authorList>
    </citation>
    <scope>NUCLEOTIDE SEQUENCE [LARGE SCALE GENOMIC DNA]</scope>
    <source>
        <strain evidence="16">RS831</strain>
        <tissue evidence="16">Whole body</tissue>
    </source>
</reference>
<evidence type="ECO:0000256" key="8">
    <source>
        <dbReference type="ARBA" id="ARBA00023157"/>
    </source>
</evidence>
<dbReference type="GO" id="GO:0007268">
    <property type="term" value="P:chemical synaptic transmission"/>
    <property type="evidence" value="ECO:0007669"/>
    <property type="project" value="InterPro"/>
</dbReference>
<evidence type="ECO:0000256" key="9">
    <source>
        <dbReference type="ARBA" id="ARBA00023170"/>
    </source>
</evidence>
<evidence type="ECO:0000256" key="4">
    <source>
        <dbReference type="ARBA" id="ARBA00022692"/>
    </source>
</evidence>
<feature type="transmembrane region" description="Helical" evidence="14">
    <location>
        <begin position="111"/>
        <end position="132"/>
    </location>
</feature>
<evidence type="ECO:0000256" key="3">
    <source>
        <dbReference type="ARBA" id="ARBA00022475"/>
    </source>
</evidence>
<comment type="similarity">
    <text evidence="13">Belongs to the G-protein coupled receptor 1 family.</text>
</comment>
<dbReference type="SUPFAM" id="SSF81321">
    <property type="entry name" value="Family A G protein-coupled receptor-like"/>
    <property type="match status" value="1"/>
</dbReference>